<dbReference type="InterPro" id="IPR050097">
    <property type="entry name" value="Ferredoxin-NADP_redctase_2"/>
</dbReference>
<dbReference type="InterPro" id="IPR023753">
    <property type="entry name" value="FAD/NAD-binding_dom"/>
</dbReference>
<organism evidence="5 6">
    <name type="scientific">Deinococcus oregonensis</name>
    <dbReference type="NCBI Taxonomy" id="1805970"/>
    <lineage>
        <taxon>Bacteria</taxon>
        <taxon>Thermotogati</taxon>
        <taxon>Deinococcota</taxon>
        <taxon>Deinococci</taxon>
        <taxon>Deinococcales</taxon>
        <taxon>Deinococcaceae</taxon>
        <taxon>Deinococcus</taxon>
    </lineage>
</organism>
<evidence type="ECO:0000256" key="2">
    <source>
        <dbReference type="ARBA" id="ARBA00023002"/>
    </source>
</evidence>
<gene>
    <name evidence="5" type="ORF">ACFFLM_06610</name>
</gene>
<dbReference type="PRINTS" id="PR00368">
    <property type="entry name" value="FADPNR"/>
</dbReference>
<evidence type="ECO:0000313" key="6">
    <source>
        <dbReference type="Proteomes" id="UP001589733"/>
    </source>
</evidence>
<accession>A0ABV6AVW5</accession>
<keyword evidence="6" id="KW-1185">Reference proteome</keyword>
<dbReference type="Pfam" id="PF07992">
    <property type="entry name" value="Pyr_redox_2"/>
    <property type="match status" value="1"/>
</dbReference>
<reference evidence="5 6" key="1">
    <citation type="submission" date="2024-09" db="EMBL/GenBank/DDBJ databases">
        <authorList>
            <person name="Sun Q."/>
            <person name="Mori K."/>
        </authorList>
    </citation>
    <scope>NUCLEOTIDE SEQUENCE [LARGE SCALE GENOMIC DNA]</scope>
    <source>
        <strain evidence="5 6">JCM 13503</strain>
    </source>
</reference>
<evidence type="ECO:0000259" key="4">
    <source>
        <dbReference type="Pfam" id="PF07992"/>
    </source>
</evidence>
<feature type="region of interest" description="Disordered" evidence="3">
    <location>
        <begin position="314"/>
        <end position="333"/>
    </location>
</feature>
<name>A0ABV6AVW5_9DEIO</name>
<keyword evidence="1" id="KW-0285">Flavoprotein</keyword>
<sequence length="333" mass="34813">MTDSPVYDTLIVGGGPAGLAAALHLAFHQRSVLVLDRGSGPLGYTTTPLWNVPGFVGVRGVALLKQLRAEAHTAGATLTKGNALRVSGELGDFRIETETVTYRARTLLLATGVARHHPRVGGHHAPWLAYAAKGNTYYCPDCEAPEIQGQHVLVIGVDAPDSAAGVALTLSEFAQSVTVLLTGEAGLSESAADRLRERGIPVQMGEIAALEGRRGHLDALTLEDGSRLAPDAFFVVGPKLPRHELAMQLGLELSAKGHIQTGWRGQTNVAGVWAAGDVQPQTQQVSVALGSGNMAAVMIDQTLTRLGLRSPAAQLSAVTPPPSASPRLSSMSL</sequence>
<dbReference type="Proteomes" id="UP001589733">
    <property type="component" value="Unassembled WGS sequence"/>
</dbReference>
<evidence type="ECO:0000256" key="1">
    <source>
        <dbReference type="ARBA" id="ARBA00022630"/>
    </source>
</evidence>
<dbReference type="PANTHER" id="PTHR48105">
    <property type="entry name" value="THIOREDOXIN REDUCTASE 1-RELATED-RELATED"/>
    <property type="match status" value="1"/>
</dbReference>
<keyword evidence="2" id="KW-0560">Oxidoreductase</keyword>
<protein>
    <submittedName>
        <fullName evidence="5">NAD(P)/FAD-dependent oxidoreductase</fullName>
    </submittedName>
</protein>
<feature type="domain" description="FAD/NAD(P)-binding" evidence="4">
    <location>
        <begin position="7"/>
        <end position="292"/>
    </location>
</feature>
<dbReference type="InterPro" id="IPR036188">
    <property type="entry name" value="FAD/NAD-bd_sf"/>
</dbReference>
<comment type="caution">
    <text evidence="5">The sequence shown here is derived from an EMBL/GenBank/DDBJ whole genome shotgun (WGS) entry which is preliminary data.</text>
</comment>
<dbReference type="SUPFAM" id="SSF51905">
    <property type="entry name" value="FAD/NAD(P)-binding domain"/>
    <property type="match status" value="1"/>
</dbReference>
<dbReference type="RefSeq" id="WP_380007024.1">
    <property type="nucleotide sequence ID" value="NZ_JBHLYR010000021.1"/>
</dbReference>
<dbReference type="EMBL" id="JBHLYR010000021">
    <property type="protein sequence ID" value="MFB9991636.1"/>
    <property type="molecule type" value="Genomic_DNA"/>
</dbReference>
<evidence type="ECO:0000256" key="3">
    <source>
        <dbReference type="SAM" id="MobiDB-lite"/>
    </source>
</evidence>
<dbReference type="PRINTS" id="PR00469">
    <property type="entry name" value="PNDRDTASEII"/>
</dbReference>
<evidence type="ECO:0000313" key="5">
    <source>
        <dbReference type="EMBL" id="MFB9991636.1"/>
    </source>
</evidence>
<proteinExistence type="predicted"/>
<dbReference type="Gene3D" id="3.50.50.60">
    <property type="entry name" value="FAD/NAD(P)-binding domain"/>
    <property type="match status" value="2"/>
</dbReference>